<name>A0A2A6CT15_PRIPA</name>
<keyword evidence="2" id="KW-1185">Reference proteome</keyword>
<evidence type="ECO:0000313" key="1">
    <source>
        <dbReference type="EnsemblMetazoa" id="PPA39123.1"/>
    </source>
</evidence>
<evidence type="ECO:0000313" key="2">
    <source>
        <dbReference type="Proteomes" id="UP000005239"/>
    </source>
</evidence>
<dbReference type="Proteomes" id="UP000005239">
    <property type="component" value="Unassembled WGS sequence"/>
</dbReference>
<reference evidence="1" key="2">
    <citation type="submission" date="2022-06" db="UniProtKB">
        <authorList>
            <consortium name="EnsemblMetazoa"/>
        </authorList>
    </citation>
    <scope>IDENTIFICATION</scope>
    <source>
        <strain evidence="1">PS312</strain>
    </source>
</reference>
<dbReference type="EnsemblMetazoa" id="PPA39123.1">
    <property type="protein sequence ID" value="PPA39123.1"/>
    <property type="gene ID" value="WBGene00277492"/>
</dbReference>
<dbReference type="AlphaFoldDB" id="A0A2A6CT15"/>
<accession>A0A2A6CT15</accession>
<organism evidence="1 2">
    <name type="scientific">Pristionchus pacificus</name>
    <name type="common">Parasitic nematode worm</name>
    <dbReference type="NCBI Taxonomy" id="54126"/>
    <lineage>
        <taxon>Eukaryota</taxon>
        <taxon>Metazoa</taxon>
        <taxon>Ecdysozoa</taxon>
        <taxon>Nematoda</taxon>
        <taxon>Chromadorea</taxon>
        <taxon>Rhabditida</taxon>
        <taxon>Rhabditina</taxon>
        <taxon>Diplogasteromorpha</taxon>
        <taxon>Diplogasteroidea</taxon>
        <taxon>Neodiplogasteridae</taxon>
        <taxon>Pristionchus</taxon>
    </lineage>
</organism>
<reference evidence="2" key="1">
    <citation type="journal article" date="2008" name="Nat. Genet.">
        <title>The Pristionchus pacificus genome provides a unique perspective on nematode lifestyle and parasitism.</title>
        <authorList>
            <person name="Dieterich C."/>
            <person name="Clifton S.W."/>
            <person name="Schuster L.N."/>
            <person name="Chinwalla A."/>
            <person name="Delehaunty K."/>
            <person name="Dinkelacker I."/>
            <person name="Fulton L."/>
            <person name="Fulton R."/>
            <person name="Godfrey J."/>
            <person name="Minx P."/>
            <person name="Mitreva M."/>
            <person name="Roeseler W."/>
            <person name="Tian H."/>
            <person name="Witte H."/>
            <person name="Yang S.P."/>
            <person name="Wilson R.K."/>
            <person name="Sommer R.J."/>
        </authorList>
    </citation>
    <scope>NUCLEOTIDE SEQUENCE [LARGE SCALE GENOMIC DNA]</scope>
    <source>
        <strain evidence="2">PS312</strain>
    </source>
</reference>
<proteinExistence type="predicted"/>
<protein>
    <submittedName>
        <fullName evidence="1">Uncharacterized protein</fullName>
    </submittedName>
</protein>
<accession>A0A8R1YY14</accession>
<sequence length="100" mass="10778">MAAPYPPPPSAGTPVVVVAPAGGGCPVCGGFVSMSYDMTCVVVLIIHLLLAGLVRIVLHREKTHLRSLRLERRTVIGVQELTSHNEHLVFDKNLENIAAR</sequence>
<gene>
    <name evidence="1" type="primary">WBGene00277492</name>
</gene>